<dbReference type="Gene3D" id="1.10.10.10">
    <property type="entry name" value="Winged helix-like DNA-binding domain superfamily/Winged helix DNA-binding domain"/>
    <property type="match status" value="1"/>
</dbReference>
<keyword evidence="4" id="KW-0238">DNA-binding</keyword>
<dbReference type="SUPFAM" id="SSF46785">
    <property type="entry name" value="Winged helix' DNA-binding domain"/>
    <property type="match status" value="1"/>
</dbReference>
<dbReference type="PANTHER" id="PTHR22683">
    <property type="entry name" value="SPORULATION PROTEIN RELATED"/>
    <property type="match status" value="1"/>
</dbReference>
<dbReference type="CDD" id="cd01127">
    <property type="entry name" value="TrwB_TraG_TraD_VirD4"/>
    <property type="match status" value="1"/>
</dbReference>
<keyword evidence="6" id="KW-0175">Coiled coil</keyword>
<feature type="transmembrane region" description="Helical" evidence="7">
    <location>
        <begin position="81"/>
        <end position="101"/>
    </location>
</feature>
<dbReference type="Pfam" id="PF01580">
    <property type="entry name" value="FtsK_SpoIIIE"/>
    <property type="match status" value="1"/>
</dbReference>
<dbReference type="RefSeq" id="WP_051445518.1">
    <property type="nucleotide sequence ID" value="NZ_CP024965.1"/>
</dbReference>
<dbReference type="InterPro" id="IPR050206">
    <property type="entry name" value="FtsK/SpoIIIE/SftA"/>
</dbReference>
<dbReference type="InterPro" id="IPR036390">
    <property type="entry name" value="WH_DNA-bd_sf"/>
</dbReference>
<dbReference type="InterPro" id="IPR002543">
    <property type="entry name" value="FtsK_dom"/>
</dbReference>
<evidence type="ECO:0000259" key="8">
    <source>
        <dbReference type="PROSITE" id="PS50901"/>
    </source>
</evidence>
<keyword evidence="7" id="KW-1133">Transmembrane helix</keyword>
<dbReference type="KEGG" id="esx:ESOMN_v1c05010"/>
<evidence type="ECO:0000256" key="1">
    <source>
        <dbReference type="ARBA" id="ARBA00006474"/>
    </source>
</evidence>
<dbReference type="Pfam" id="PF17854">
    <property type="entry name" value="FtsK_alpha"/>
    <property type="match status" value="1"/>
</dbReference>
<dbReference type="InterPro" id="IPR036388">
    <property type="entry name" value="WH-like_DNA-bd_sf"/>
</dbReference>
<dbReference type="InterPro" id="IPR027417">
    <property type="entry name" value="P-loop_NTPase"/>
</dbReference>
<dbReference type="InterPro" id="IPR003593">
    <property type="entry name" value="AAA+_ATPase"/>
</dbReference>
<dbReference type="PROSITE" id="PS50901">
    <property type="entry name" value="FTSK"/>
    <property type="match status" value="1"/>
</dbReference>
<feature type="transmembrane region" description="Helical" evidence="7">
    <location>
        <begin position="113"/>
        <end position="138"/>
    </location>
</feature>
<gene>
    <name evidence="9" type="primary">ftsK</name>
    <name evidence="9" type="ORF">ESOMN_v1c05010</name>
</gene>
<protein>
    <submittedName>
        <fullName evidence="9">DNA translocase</fullName>
    </submittedName>
</protein>
<keyword evidence="3 5" id="KW-0067">ATP-binding</keyword>
<keyword evidence="7" id="KW-0812">Transmembrane</keyword>
<evidence type="ECO:0000313" key="10">
    <source>
        <dbReference type="Proteomes" id="UP000232230"/>
    </source>
</evidence>
<keyword evidence="10" id="KW-1185">Reference proteome</keyword>
<dbReference type="Pfam" id="PF09397">
    <property type="entry name" value="FtsK_gamma"/>
    <property type="match status" value="1"/>
</dbReference>
<feature type="transmembrane region" description="Helical" evidence="7">
    <location>
        <begin position="219"/>
        <end position="242"/>
    </location>
</feature>
<evidence type="ECO:0000256" key="3">
    <source>
        <dbReference type="ARBA" id="ARBA00022840"/>
    </source>
</evidence>
<dbReference type="Gene3D" id="3.40.50.300">
    <property type="entry name" value="P-loop containing nucleotide triphosphate hydrolases"/>
    <property type="match status" value="1"/>
</dbReference>
<dbReference type="SMART" id="SM00382">
    <property type="entry name" value="AAA"/>
    <property type="match status" value="1"/>
</dbReference>
<sequence length="986" mass="112346">MIKESKNSKNLNSENKIEGKVYANYDFNEERTIAFETKKKKYKQDSIAWMIWGLVLFFFTIFSAGRITVVGQFFDDSIFNLIFGWFKFPIYLLLFFVDICIYSGIRFKFKKRFLGMIVLTSLLLMWIISLSLMLNIYVNKIVVDNITFDKLWSNSAFSDTFNIYWKNWLQNSIYGSNYGIDKMDFLMSSKGYFNLYAGGGAFGSILTGLSLYLSIPGAYVFWTLIAFFNTSWIFTGSMFFFLKPKAKRKGKALRILSLKNRNNPNLKNQENIKIETKDSMWKSLNVFGKESEDAIAQSDLTIKMPSYNRHQVEELKDSNDSLKFLEDALNVPHKLNLDDDIFLKENINSLENLEQNNNFFKSRRQRDQLKTNEISATNELFNKKNDVFEILNDQPQNGNFGDIDPNLARKLFEQEQNVTPFGPNKKIDKEIDSNFEDFMATSEIAVAETIEDQDILSDTNFFEELFEDDKILSSEKKEINQKTLNIIVEQPEINENLSFDTKPVISKPIININYLLPKLNILTKIPKDWEKERLNKENANLKALAIDEVFNQFKIKAKVINTIIGPTVTKFEIQPEPGTKVNSITALENDLKLALASQNIRLEAPIQGKNLVGIEIANGNAEIVSMREIIESIPEEQNEAKLLFVLGKNVLGEPLTAELNKMPHLLVAGSTGSGKSVMINALIVSILLRAKPHEVKFLMIDPKKVELSIYSNLPHMLCPVISDMREASQALKMIVAEMERRYELFAKQGSRNIEGYNKKNEEKDRLPFFVVIIDELADLMMTGDRKSVEESIMRITQMARAAGIHLVVATQRPSVDVITGTIKTNIPTRIAFAVTTGTDSRTILDSIGAEKLIGRGDMLFMPPGSSELIRAQGAYLSDEEIENIVDYVKNQDIVNYDPTFININKKNSNIVFENSNIGDELYEQVKQYVIIHQKASTSFLQRKFGLGHNRAANLIDLLEANGIIGPFNGAKPREVLIKPNNEWEAS</sequence>
<keyword evidence="7" id="KW-0472">Membrane</keyword>
<dbReference type="Proteomes" id="UP000232230">
    <property type="component" value="Chromosome"/>
</dbReference>
<accession>A0A2K8P1V3</accession>
<dbReference type="GO" id="GO:0005524">
    <property type="term" value="F:ATP binding"/>
    <property type="evidence" value="ECO:0007669"/>
    <property type="project" value="UniProtKB-UniRule"/>
</dbReference>
<dbReference type="SUPFAM" id="SSF52540">
    <property type="entry name" value="P-loop containing nucleoside triphosphate hydrolases"/>
    <property type="match status" value="1"/>
</dbReference>
<feature type="domain" description="FtsK" evidence="8">
    <location>
        <begin position="652"/>
        <end position="841"/>
    </location>
</feature>
<feature type="transmembrane region" description="Helical" evidence="7">
    <location>
        <begin position="192"/>
        <end position="213"/>
    </location>
</feature>
<organism evidence="9 10">
    <name type="scientific">Williamsoniiplasma somnilux</name>
    <dbReference type="NCBI Taxonomy" id="215578"/>
    <lineage>
        <taxon>Bacteria</taxon>
        <taxon>Bacillati</taxon>
        <taxon>Mycoplasmatota</taxon>
        <taxon>Mollicutes</taxon>
        <taxon>Entomoplasmatales</taxon>
        <taxon>Williamsoniiplasma</taxon>
    </lineage>
</organism>
<evidence type="ECO:0000256" key="4">
    <source>
        <dbReference type="ARBA" id="ARBA00023125"/>
    </source>
</evidence>
<name>A0A2K8P1V3_9MOLU</name>
<dbReference type="Gene3D" id="3.30.980.40">
    <property type="match status" value="1"/>
</dbReference>
<evidence type="ECO:0000256" key="6">
    <source>
        <dbReference type="SAM" id="Coils"/>
    </source>
</evidence>
<reference evidence="9 10" key="1">
    <citation type="submission" date="2017-11" db="EMBL/GenBank/DDBJ databases">
        <title>Genome sequence of Entomoplasma somnilux PYAN-1 (ATCC 49194).</title>
        <authorList>
            <person name="Lo W.-S."/>
            <person name="Gasparich G.E."/>
            <person name="Kuo C.-H."/>
        </authorList>
    </citation>
    <scope>NUCLEOTIDE SEQUENCE [LARGE SCALE GENOMIC DNA]</scope>
    <source>
        <strain evidence="9 10">PYAN-1</strain>
    </source>
</reference>
<evidence type="ECO:0000256" key="2">
    <source>
        <dbReference type="ARBA" id="ARBA00022741"/>
    </source>
</evidence>
<dbReference type="InterPro" id="IPR018541">
    <property type="entry name" value="Ftsk_gamma"/>
</dbReference>
<evidence type="ECO:0000256" key="5">
    <source>
        <dbReference type="PROSITE-ProRule" id="PRU00289"/>
    </source>
</evidence>
<dbReference type="EMBL" id="CP024965">
    <property type="protein sequence ID" value="ATZ18883.1"/>
    <property type="molecule type" value="Genomic_DNA"/>
</dbReference>
<dbReference type="InterPro" id="IPR041027">
    <property type="entry name" value="FtsK_alpha"/>
</dbReference>
<dbReference type="GO" id="GO:0003677">
    <property type="term" value="F:DNA binding"/>
    <property type="evidence" value="ECO:0007669"/>
    <property type="project" value="UniProtKB-KW"/>
</dbReference>
<dbReference type="PANTHER" id="PTHR22683:SF41">
    <property type="entry name" value="DNA TRANSLOCASE FTSK"/>
    <property type="match status" value="1"/>
</dbReference>
<keyword evidence="2 5" id="KW-0547">Nucleotide-binding</keyword>
<proteinExistence type="inferred from homology"/>
<dbReference type="SMART" id="SM00843">
    <property type="entry name" value="Ftsk_gamma"/>
    <property type="match status" value="1"/>
</dbReference>
<evidence type="ECO:0000313" key="9">
    <source>
        <dbReference type="EMBL" id="ATZ18883.1"/>
    </source>
</evidence>
<feature type="binding site" evidence="5">
    <location>
        <begin position="669"/>
        <end position="676"/>
    </location>
    <ligand>
        <name>ATP</name>
        <dbReference type="ChEBI" id="CHEBI:30616"/>
    </ligand>
</feature>
<dbReference type="AlphaFoldDB" id="A0A2K8P1V3"/>
<feature type="transmembrane region" description="Helical" evidence="7">
    <location>
        <begin position="47"/>
        <end position="69"/>
    </location>
</feature>
<feature type="coiled-coil region" evidence="6">
    <location>
        <begin position="343"/>
        <end position="370"/>
    </location>
</feature>
<comment type="similarity">
    <text evidence="1">Belongs to the FtsK/SpoIIIE/SftA family.</text>
</comment>
<evidence type="ECO:0000256" key="7">
    <source>
        <dbReference type="SAM" id="Phobius"/>
    </source>
</evidence>